<feature type="region of interest" description="Disordered" evidence="1">
    <location>
        <begin position="134"/>
        <end position="157"/>
    </location>
</feature>
<proteinExistence type="predicted"/>
<evidence type="ECO:0000313" key="3">
    <source>
        <dbReference type="Proteomes" id="UP000019678"/>
    </source>
</evidence>
<dbReference type="AlphaFoldDB" id="A0A017T7E3"/>
<gene>
    <name evidence="2" type="ORF">CAP_3509</name>
</gene>
<dbReference type="InterPro" id="IPR001611">
    <property type="entry name" value="Leu-rich_rpt"/>
</dbReference>
<dbReference type="Gene3D" id="3.80.10.10">
    <property type="entry name" value="Ribonuclease Inhibitor"/>
    <property type="match status" value="1"/>
</dbReference>
<protein>
    <submittedName>
        <fullName evidence="2">Uncharacterized protein</fullName>
    </submittedName>
</protein>
<keyword evidence="3" id="KW-1185">Reference proteome</keyword>
<dbReference type="Proteomes" id="UP000019678">
    <property type="component" value="Unassembled WGS sequence"/>
</dbReference>
<dbReference type="RefSeq" id="WP_044242710.1">
    <property type="nucleotide sequence ID" value="NZ_ASRX01000026.1"/>
</dbReference>
<accession>A0A017T7E3</accession>
<evidence type="ECO:0000313" key="2">
    <source>
        <dbReference type="EMBL" id="EYF05144.1"/>
    </source>
</evidence>
<reference evidence="2 3" key="1">
    <citation type="submission" date="2013-05" db="EMBL/GenBank/DDBJ databases">
        <title>Genome assembly of Chondromyces apiculatus DSM 436.</title>
        <authorList>
            <person name="Sharma G."/>
            <person name="Khatri I."/>
            <person name="Kaur C."/>
            <person name="Mayilraj S."/>
            <person name="Subramanian S."/>
        </authorList>
    </citation>
    <scope>NUCLEOTIDE SEQUENCE [LARGE SCALE GENOMIC DNA]</scope>
    <source>
        <strain evidence="2 3">DSM 436</strain>
    </source>
</reference>
<dbReference type="EMBL" id="ASRX01000026">
    <property type="protein sequence ID" value="EYF05144.1"/>
    <property type="molecule type" value="Genomic_DNA"/>
</dbReference>
<comment type="caution">
    <text evidence="2">The sequence shown here is derived from an EMBL/GenBank/DDBJ whole genome shotgun (WGS) entry which is preliminary data.</text>
</comment>
<evidence type="ECO:0000256" key="1">
    <source>
        <dbReference type="SAM" id="MobiDB-lite"/>
    </source>
</evidence>
<dbReference type="SUPFAM" id="SSF52047">
    <property type="entry name" value="RNI-like"/>
    <property type="match status" value="1"/>
</dbReference>
<dbReference type="Pfam" id="PF13516">
    <property type="entry name" value="LRR_6"/>
    <property type="match status" value="1"/>
</dbReference>
<dbReference type="InterPro" id="IPR032675">
    <property type="entry name" value="LRR_dom_sf"/>
</dbReference>
<dbReference type="STRING" id="1192034.CAP_3509"/>
<sequence>MELRLVAQIVLYPDDDALRHRYADLAALLALARLRTLDLTNQGVTDADLSALAASPHVAGLRFLDLTQNEITSQGLDALAASRALPSLVTVGLQLNRVHDPVDQLEFYDETNQHRVPTEEGRALEQKYGRLPWLHPDDPHLPPRRLPLPLATTTRGA</sequence>
<organism evidence="2 3">
    <name type="scientific">Chondromyces apiculatus DSM 436</name>
    <dbReference type="NCBI Taxonomy" id="1192034"/>
    <lineage>
        <taxon>Bacteria</taxon>
        <taxon>Pseudomonadati</taxon>
        <taxon>Myxococcota</taxon>
        <taxon>Polyangia</taxon>
        <taxon>Polyangiales</taxon>
        <taxon>Polyangiaceae</taxon>
        <taxon>Chondromyces</taxon>
    </lineage>
</organism>
<name>A0A017T7E3_9BACT</name>